<proteinExistence type="predicted"/>
<protein>
    <submittedName>
        <fullName evidence="1">Transposase</fullName>
    </submittedName>
</protein>
<keyword evidence="2" id="KW-1185">Reference proteome</keyword>
<dbReference type="RefSeq" id="WP_175488393.1">
    <property type="nucleotide sequence ID" value="NZ_FNDU01000024.1"/>
</dbReference>
<gene>
    <name evidence="1" type="ORF">SAMN05216352_12425</name>
</gene>
<dbReference type="GO" id="GO:0043565">
    <property type="term" value="F:sequence-specific DNA binding"/>
    <property type="evidence" value="ECO:0007669"/>
    <property type="project" value="InterPro"/>
</dbReference>
<dbReference type="SUPFAM" id="SSF48295">
    <property type="entry name" value="TrpR-like"/>
    <property type="match status" value="1"/>
</dbReference>
<evidence type="ECO:0000313" key="2">
    <source>
        <dbReference type="Proteomes" id="UP000199017"/>
    </source>
</evidence>
<sequence length="54" mass="6093">MAKYDEEFKLAIVKAYLIGEGGYRSLAREWGLPDPKPLKKLGSHKLYLIDVVDG</sequence>
<reference evidence="1 2" key="1">
    <citation type="submission" date="2016-10" db="EMBL/GenBank/DDBJ databases">
        <authorList>
            <person name="de Groot N.N."/>
        </authorList>
    </citation>
    <scope>NUCLEOTIDE SEQUENCE [LARGE SCALE GENOMIC DNA]</scope>
    <source>
        <strain evidence="2">P4B,CCM 7963,CECT 7998,DSM 25260,IBRC-M 10614,KCTC 13821</strain>
    </source>
</reference>
<dbReference type="EMBL" id="FNDU01000024">
    <property type="protein sequence ID" value="SDJ11492.1"/>
    <property type="molecule type" value="Genomic_DNA"/>
</dbReference>
<name>A0A1G8R3E4_9BACI</name>
<dbReference type="InterPro" id="IPR010921">
    <property type="entry name" value="Trp_repressor/repl_initiator"/>
</dbReference>
<accession>A0A1G8R3E4</accession>
<organism evidence="1 2">
    <name type="scientific">Alteribacillus bidgolensis</name>
    <dbReference type="NCBI Taxonomy" id="930129"/>
    <lineage>
        <taxon>Bacteria</taxon>
        <taxon>Bacillati</taxon>
        <taxon>Bacillota</taxon>
        <taxon>Bacilli</taxon>
        <taxon>Bacillales</taxon>
        <taxon>Bacillaceae</taxon>
        <taxon>Alteribacillus</taxon>
    </lineage>
</organism>
<dbReference type="Proteomes" id="UP000199017">
    <property type="component" value="Unassembled WGS sequence"/>
</dbReference>
<evidence type="ECO:0000313" key="1">
    <source>
        <dbReference type="EMBL" id="SDJ11492.1"/>
    </source>
</evidence>
<dbReference type="AlphaFoldDB" id="A0A1G8R3E4"/>